<dbReference type="PANTHER" id="PTHR30024:SF47">
    <property type="entry name" value="TAURINE-BINDING PERIPLASMIC PROTEIN"/>
    <property type="match status" value="1"/>
</dbReference>
<evidence type="ECO:0000256" key="3">
    <source>
        <dbReference type="ARBA" id="ARBA00022729"/>
    </source>
</evidence>
<protein>
    <recommendedName>
        <fullName evidence="4">SsuA/THI5-like domain-containing protein</fullName>
    </recommendedName>
</protein>
<evidence type="ECO:0000259" key="4">
    <source>
        <dbReference type="Pfam" id="PF09084"/>
    </source>
</evidence>
<accession>A0A4Y4DSP6</accession>
<dbReference type="RefSeq" id="WP_141364378.1">
    <property type="nucleotide sequence ID" value="NZ_BAAAJL010000010.1"/>
</dbReference>
<keyword evidence="6" id="KW-1185">Reference proteome</keyword>
<comment type="caution">
    <text evidence="5">The sequence shown here is derived from an EMBL/GenBank/DDBJ whole genome shotgun (WGS) entry which is preliminary data.</text>
</comment>
<dbReference type="Proteomes" id="UP000316612">
    <property type="component" value="Unassembled WGS sequence"/>
</dbReference>
<organism evidence="5 6">
    <name type="scientific">Glutamicibacter uratoxydans</name>
    <name type="common">Arthrobacter uratoxydans</name>
    <dbReference type="NCBI Taxonomy" id="43667"/>
    <lineage>
        <taxon>Bacteria</taxon>
        <taxon>Bacillati</taxon>
        <taxon>Actinomycetota</taxon>
        <taxon>Actinomycetes</taxon>
        <taxon>Micrococcales</taxon>
        <taxon>Micrococcaceae</taxon>
        <taxon>Glutamicibacter</taxon>
    </lineage>
</organism>
<keyword evidence="3" id="KW-0732">Signal</keyword>
<dbReference type="PANTHER" id="PTHR30024">
    <property type="entry name" value="ALIPHATIC SULFONATES-BINDING PROTEIN-RELATED"/>
    <property type="match status" value="1"/>
</dbReference>
<dbReference type="Pfam" id="PF09084">
    <property type="entry name" value="NMT1"/>
    <property type="match status" value="1"/>
</dbReference>
<comment type="subcellular location">
    <subcellularLocation>
        <location evidence="1">Periplasm</location>
    </subcellularLocation>
</comment>
<comment type="similarity">
    <text evidence="2">Belongs to the bacterial solute-binding protein SsuA/TauA family.</text>
</comment>
<evidence type="ECO:0000256" key="2">
    <source>
        <dbReference type="ARBA" id="ARBA00010742"/>
    </source>
</evidence>
<evidence type="ECO:0000313" key="5">
    <source>
        <dbReference type="EMBL" id="GED06378.1"/>
    </source>
</evidence>
<dbReference type="AlphaFoldDB" id="A0A4Y4DSP6"/>
<dbReference type="SUPFAM" id="SSF53850">
    <property type="entry name" value="Periplasmic binding protein-like II"/>
    <property type="match status" value="1"/>
</dbReference>
<dbReference type="PROSITE" id="PS51318">
    <property type="entry name" value="TAT"/>
    <property type="match status" value="1"/>
</dbReference>
<feature type="domain" description="SsuA/THI5-like" evidence="4">
    <location>
        <begin position="158"/>
        <end position="293"/>
    </location>
</feature>
<gene>
    <name evidence="5" type="ORF">AUR04nite_19100</name>
</gene>
<dbReference type="Gene3D" id="3.40.190.10">
    <property type="entry name" value="Periplasmic binding protein-like II"/>
    <property type="match status" value="2"/>
</dbReference>
<dbReference type="InterPro" id="IPR006311">
    <property type="entry name" value="TAT_signal"/>
</dbReference>
<reference evidence="5 6" key="1">
    <citation type="submission" date="2019-06" db="EMBL/GenBank/DDBJ databases">
        <title>Whole genome shotgun sequence of Glutamicibacter uratoxydans NBRC 15515.</title>
        <authorList>
            <person name="Hosoyama A."/>
            <person name="Uohara A."/>
            <person name="Ohji S."/>
            <person name="Ichikawa N."/>
        </authorList>
    </citation>
    <scope>NUCLEOTIDE SEQUENCE [LARGE SCALE GENOMIC DNA]</scope>
    <source>
        <strain evidence="5 6">NBRC 15515</strain>
    </source>
</reference>
<dbReference type="InterPro" id="IPR015168">
    <property type="entry name" value="SsuA/THI5"/>
</dbReference>
<dbReference type="EMBL" id="BJNY01000010">
    <property type="protein sequence ID" value="GED06378.1"/>
    <property type="molecule type" value="Genomic_DNA"/>
</dbReference>
<evidence type="ECO:0000256" key="1">
    <source>
        <dbReference type="ARBA" id="ARBA00004418"/>
    </source>
</evidence>
<dbReference type="GO" id="GO:0042597">
    <property type="term" value="C:periplasmic space"/>
    <property type="evidence" value="ECO:0007669"/>
    <property type="project" value="UniProtKB-SubCell"/>
</dbReference>
<proteinExistence type="inferred from homology"/>
<evidence type="ECO:0000313" key="6">
    <source>
        <dbReference type="Proteomes" id="UP000316612"/>
    </source>
</evidence>
<dbReference type="OrthoDB" id="4445760at2"/>
<name>A0A4Y4DSP6_GLUUR</name>
<sequence>MNQSGNLQESDHQVSRRSLLRFAGLGVAVLGSSTLLSACSGAGNAQNAAGAAKFTVASVPGDSFILDAINVANKDYAKHQLDVPKHINPSSGVQGFQLLVSNAIDGMGSDTLNLMATHVNGQEGQRPVMVGLRVMETTYGIVGSAKGNWPADSASFQEKMQSLKGKRVGVTAVGAGGDLQLKLALEEAGMKYSDVTVLAVGLAAQAIPNLKADRIDAYVGVQWTSTRYVAQESGGTVVVDFSAKDVPAIVRDQAVVAIAVREEMAKNNPQVVQNWLAAQQDAHQFMLDEPAKAAKILNDTGLGGKGLAIAEAYMQHYADQVAPSLQPNFKVPRDMVERMAEVGQRFGSIKQGSIKYETLVPEFARA</sequence>